<accession>A0A8K0UEC9</accession>
<dbReference type="Proteomes" id="UP000813824">
    <property type="component" value="Unassembled WGS sequence"/>
</dbReference>
<protein>
    <submittedName>
        <fullName evidence="3">Uncharacterized protein</fullName>
    </submittedName>
</protein>
<evidence type="ECO:0000313" key="4">
    <source>
        <dbReference type="Proteomes" id="UP000813824"/>
    </source>
</evidence>
<sequence>MQSAVASKFVALVAMLFVLVATVNAAAIPREELEAREPQFNALYNAVVPYSCKAKQTPVPPLITDPRGERIDGHGPHDARNGGVVVVPQNVQGKRRQWKRQDDKRCVAYRRSFVLVQAPTVEFPGNDRERRYRDTSMYTQDKTPSTFSRKYLFLGGEGRAVDIRDRSKRSVVTVIEVRWSRECEASLLEHTLGCSGSWSMRRLLIVRGAGDREEQTVSSFTFGGSTSPEVASFGDKRERAQNGLVPCRNPTSEDPQRSVS</sequence>
<reference evidence="3" key="1">
    <citation type="journal article" date="2021" name="New Phytol.">
        <title>Evolutionary innovations through gain and loss of genes in the ectomycorrhizal Boletales.</title>
        <authorList>
            <person name="Wu G."/>
            <person name="Miyauchi S."/>
            <person name="Morin E."/>
            <person name="Kuo A."/>
            <person name="Drula E."/>
            <person name="Varga T."/>
            <person name="Kohler A."/>
            <person name="Feng B."/>
            <person name="Cao Y."/>
            <person name="Lipzen A."/>
            <person name="Daum C."/>
            <person name="Hundley H."/>
            <person name="Pangilinan J."/>
            <person name="Johnson J."/>
            <person name="Barry K."/>
            <person name="LaButti K."/>
            <person name="Ng V."/>
            <person name="Ahrendt S."/>
            <person name="Min B."/>
            <person name="Choi I.G."/>
            <person name="Park H."/>
            <person name="Plett J.M."/>
            <person name="Magnuson J."/>
            <person name="Spatafora J.W."/>
            <person name="Nagy L.G."/>
            <person name="Henrissat B."/>
            <person name="Grigoriev I.V."/>
            <person name="Yang Z.L."/>
            <person name="Xu J."/>
            <person name="Martin F.M."/>
        </authorList>
    </citation>
    <scope>NUCLEOTIDE SEQUENCE</scope>
    <source>
        <strain evidence="3">KKN 215</strain>
    </source>
</reference>
<dbReference type="AlphaFoldDB" id="A0A8K0UEC9"/>
<feature type="signal peptide" evidence="2">
    <location>
        <begin position="1"/>
        <end position="25"/>
    </location>
</feature>
<dbReference type="EMBL" id="JAEVFJ010000051">
    <property type="protein sequence ID" value="KAH8081977.1"/>
    <property type="molecule type" value="Genomic_DNA"/>
</dbReference>
<evidence type="ECO:0000256" key="1">
    <source>
        <dbReference type="SAM" id="MobiDB-lite"/>
    </source>
</evidence>
<organism evidence="3 4">
    <name type="scientific">Cristinia sonorae</name>
    <dbReference type="NCBI Taxonomy" id="1940300"/>
    <lineage>
        <taxon>Eukaryota</taxon>
        <taxon>Fungi</taxon>
        <taxon>Dikarya</taxon>
        <taxon>Basidiomycota</taxon>
        <taxon>Agaricomycotina</taxon>
        <taxon>Agaricomycetes</taxon>
        <taxon>Agaricomycetidae</taxon>
        <taxon>Agaricales</taxon>
        <taxon>Pleurotineae</taxon>
        <taxon>Stephanosporaceae</taxon>
        <taxon>Cristinia</taxon>
    </lineage>
</organism>
<feature type="chain" id="PRO_5035457846" evidence="2">
    <location>
        <begin position="26"/>
        <end position="260"/>
    </location>
</feature>
<feature type="region of interest" description="Disordered" evidence="1">
    <location>
        <begin position="221"/>
        <end position="260"/>
    </location>
</feature>
<evidence type="ECO:0000313" key="3">
    <source>
        <dbReference type="EMBL" id="KAH8081977.1"/>
    </source>
</evidence>
<proteinExistence type="predicted"/>
<comment type="caution">
    <text evidence="3">The sequence shown here is derived from an EMBL/GenBank/DDBJ whole genome shotgun (WGS) entry which is preliminary data.</text>
</comment>
<name>A0A8K0UEC9_9AGAR</name>
<feature type="compositionally biased region" description="Polar residues" evidence="1">
    <location>
        <begin position="249"/>
        <end position="260"/>
    </location>
</feature>
<keyword evidence="4" id="KW-1185">Reference proteome</keyword>
<gene>
    <name evidence="3" type="ORF">BXZ70DRAFT_910817</name>
</gene>
<evidence type="ECO:0000256" key="2">
    <source>
        <dbReference type="SAM" id="SignalP"/>
    </source>
</evidence>
<keyword evidence="2" id="KW-0732">Signal</keyword>